<keyword evidence="2" id="KW-1185">Reference proteome</keyword>
<comment type="caution">
    <text evidence="1">The sequence shown here is derived from an EMBL/GenBank/DDBJ whole genome shotgun (WGS) entry which is preliminary data.</text>
</comment>
<evidence type="ECO:0000313" key="1">
    <source>
        <dbReference type="EMBL" id="TGX79745.1"/>
    </source>
</evidence>
<gene>
    <name evidence="1" type="ORF">E5358_14620</name>
</gene>
<evidence type="ECO:0000313" key="2">
    <source>
        <dbReference type="Proteomes" id="UP000308886"/>
    </source>
</evidence>
<reference evidence="1" key="1">
    <citation type="submission" date="2019-04" db="EMBL/GenBank/DDBJ databases">
        <title>Microbes associate with the intestines of laboratory mice.</title>
        <authorList>
            <person name="Navarre W."/>
            <person name="Wong E."/>
            <person name="Huang K."/>
            <person name="Tropini C."/>
            <person name="Ng K."/>
            <person name="Yu B."/>
        </authorList>
    </citation>
    <scope>NUCLEOTIDE SEQUENCE</scope>
    <source>
        <strain evidence="1">NM73_A23</strain>
    </source>
</reference>
<dbReference type="EMBL" id="SRZC01000038">
    <property type="protein sequence ID" value="TGX79745.1"/>
    <property type="molecule type" value="Genomic_DNA"/>
</dbReference>
<proteinExistence type="predicted"/>
<dbReference type="Proteomes" id="UP000308886">
    <property type="component" value="Unassembled WGS sequence"/>
</dbReference>
<sequence>MKKVYTKPEIEIIEMDEIMETAISQIGTTGAAPDNEGGHGSGLEAGGSDEEVPECSKGGFPWEDGFGFDM</sequence>
<name>A0AC61QLI9_9BACT</name>
<accession>A0AC61QLI9</accession>
<organism evidence="1 2">
    <name type="scientific">Palleniella muris</name>
    <dbReference type="NCBI Taxonomy" id="3038145"/>
    <lineage>
        <taxon>Bacteria</taxon>
        <taxon>Pseudomonadati</taxon>
        <taxon>Bacteroidota</taxon>
        <taxon>Bacteroidia</taxon>
        <taxon>Bacteroidales</taxon>
        <taxon>Prevotellaceae</taxon>
        <taxon>Palleniella</taxon>
    </lineage>
</organism>
<protein>
    <submittedName>
        <fullName evidence="1">Uncharacterized protein</fullName>
    </submittedName>
</protein>